<dbReference type="EMBL" id="BSOO01000006">
    <property type="protein sequence ID" value="GLR47242.1"/>
    <property type="molecule type" value="Genomic_DNA"/>
</dbReference>
<accession>A0ABQ5Z9H6</accession>
<protein>
    <submittedName>
        <fullName evidence="2">Uncharacterized protein</fullName>
    </submittedName>
</protein>
<name>A0ABQ5Z9H6_9SPHN</name>
<proteinExistence type="predicted"/>
<comment type="caution">
    <text evidence="2">The sequence shown here is derived from an EMBL/GenBank/DDBJ whole genome shotgun (WGS) entry which is preliminary data.</text>
</comment>
<evidence type="ECO:0000313" key="3">
    <source>
        <dbReference type="Proteomes" id="UP001156703"/>
    </source>
</evidence>
<gene>
    <name evidence="2" type="ORF">GCM10007925_09530</name>
</gene>
<keyword evidence="3" id="KW-1185">Reference proteome</keyword>
<organism evidence="2 3">
    <name type="scientific">Sphingomonas astaxanthinifaciens DSM 22298</name>
    <dbReference type="NCBI Taxonomy" id="1123267"/>
    <lineage>
        <taxon>Bacteria</taxon>
        <taxon>Pseudomonadati</taxon>
        <taxon>Pseudomonadota</taxon>
        <taxon>Alphaproteobacteria</taxon>
        <taxon>Sphingomonadales</taxon>
        <taxon>Sphingomonadaceae</taxon>
        <taxon>Sphingomonas</taxon>
    </lineage>
</organism>
<sequence>MKGSSRALSGLIAPNCARAAAGSQTRSDVGVDSAPGLAAQAASAKAEKAAAILIIAPQRKGPEDCSPGPSRVGRTKRT</sequence>
<dbReference type="Proteomes" id="UP001156703">
    <property type="component" value="Unassembled WGS sequence"/>
</dbReference>
<evidence type="ECO:0000256" key="1">
    <source>
        <dbReference type="SAM" id="MobiDB-lite"/>
    </source>
</evidence>
<evidence type="ECO:0000313" key="2">
    <source>
        <dbReference type="EMBL" id="GLR47242.1"/>
    </source>
</evidence>
<feature type="region of interest" description="Disordered" evidence="1">
    <location>
        <begin position="58"/>
        <end position="78"/>
    </location>
</feature>
<reference evidence="3" key="1">
    <citation type="journal article" date="2019" name="Int. J. Syst. Evol. Microbiol.">
        <title>The Global Catalogue of Microorganisms (GCM) 10K type strain sequencing project: providing services to taxonomists for standard genome sequencing and annotation.</title>
        <authorList>
            <consortium name="The Broad Institute Genomics Platform"/>
            <consortium name="The Broad Institute Genome Sequencing Center for Infectious Disease"/>
            <person name="Wu L."/>
            <person name="Ma J."/>
        </authorList>
    </citation>
    <scope>NUCLEOTIDE SEQUENCE [LARGE SCALE GENOMIC DNA]</scope>
    <source>
        <strain evidence="3">NBRC 102146</strain>
    </source>
</reference>